<organism evidence="3 4">
    <name type="scientific">Paraburkholderia phenoliruptrix</name>
    <dbReference type="NCBI Taxonomy" id="252970"/>
    <lineage>
        <taxon>Bacteria</taxon>
        <taxon>Pseudomonadati</taxon>
        <taxon>Pseudomonadota</taxon>
        <taxon>Betaproteobacteria</taxon>
        <taxon>Burkholderiales</taxon>
        <taxon>Burkholderiaceae</taxon>
        <taxon>Paraburkholderia</taxon>
    </lineage>
</organism>
<dbReference type="PANTHER" id="PTHR34136:SF1">
    <property type="entry name" value="UDP-N-ACETYL-D-MANNOSAMINURONIC ACID TRANSFERASE"/>
    <property type="match status" value="1"/>
</dbReference>
<dbReference type="PANTHER" id="PTHR34136">
    <property type="match status" value="1"/>
</dbReference>
<keyword evidence="1 3" id="KW-0328">Glycosyltransferase</keyword>
<evidence type="ECO:0000313" key="4">
    <source>
        <dbReference type="Proteomes" id="UP000494102"/>
    </source>
</evidence>
<evidence type="ECO:0000256" key="2">
    <source>
        <dbReference type="ARBA" id="ARBA00022679"/>
    </source>
</evidence>
<protein>
    <submittedName>
        <fullName evidence="3">N-acetylglucosaminyldiphosphoundecaprenol N-acetyl-beta-D-mannosaminyltransferase</fullName>
        <ecNumber evidence="3">2.4.1.187</ecNumber>
    </submittedName>
</protein>
<sequence length="254" mass="28864">MAYRYHMRGNSVIRKLTLVKSEREHERILESMRQMQRPVIVSFLNAHAFNLAWKETEFRRSLVESDVLFRDGVGVSILLTMLGIHPGINMNGTDLIPKMLERSAGRVALLGTRDPYLSTAADKLASSGIPIALKLDGFHPEHRYVEAVLSSRPDVVILAMGMPKQERVALALKDAVTWPCLIVNGGAILDFISGRVTRAPNVLQSLHLEWLFRLAQEPKRLFRRYVMGNAVFLFRAIRIRRSLRRVRQEGQALV</sequence>
<gene>
    <name evidence="3" type="ORF">LMG9964_06433</name>
</gene>
<dbReference type="RefSeq" id="WP_148281875.1">
    <property type="nucleotide sequence ID" value="NZ_CADILN010000018.1"/>
</dbReference>
<dbReference type="InterPro" id="IPR004629">
    <property type="entry name" value="WecG_TagA_CpsF"/>
</dbReference>
<dbReference type="AlphaFoldDB" id="A0A6J5KEP8"/>
<reference evidence="3 4" key="1">
    <citation type="submission" date="2020-04" db="EMBL/GenBank/DDBJ databases">
        <authorList>
            <person name="De Canck E."/>
        </authorList>
    </citation>
    <scope>NUCLEOTIDE SEQUENCE [LARGE SCALE GENOMIC DNA]</scope>
    <source>
        <strain evidence="3 4">LMG 9964</strain>
    </source>
</reference>
<dbReference type="GO" id="GO:0047244">
    <property type="term" value="F:N-acetylglucosaminyldiphosphoundecaprenol N-acetyl-beta-D-mannosaminyltransferase activity"/>
    <property type="evidence" value="ECO:0007669"/>
    <property type="project" value="UniProtKB-EC"/>
</dbReference>
<keyword evidence="2 3" id="KW-0808">Transferase</keyword>
<dbReference type="GeneID" id="27801402"/>
<name>A0A6J5KEP8_9BURK</name>
<dbReference type="Proteomes" id="UP000494102">
    <property type="component" value="Unassembled WGS sequence"/>
</dbReference>
<proteinExistence type="predicted"/>
<evidence type="ECO:0000313" key="3">
    <source>
        <dbReference type="EMBL" id="CAB4052743.1"/>
    </source>
</evidence>
<dbReference type="Pfam" id="PF03808">
    <property type="entry name" value="Glyco_tran_WecG"/>
    <property type="match status" value="1"/>
</dbReference>
<dbReference type="NCBIfam" id="TIGR00696">
    <property type="entry name" value="wecG_tagA_cpsF"/>
    <property type="match status" value="1"/>
</dbReference>
<accession>A0A6J5KEP8</accession>
<dbReference type="CDD" id="cd06533">
    <property type="entry name" value="Glyco_transf_WecG_TagA"/>
    <property type="match status" value="1"/>
</dbReference>
<evidence type="ECO:0000256" key="1">
    <source>
        <dbReference type="ARBA" id="ARBA00022676"/>
    </source>
</evidence>
<dbReference type="EMBL" id="CADILN010000018">
    <property type="protein sequence ID" value="CAB4052743.1"/>
    <property type="molecule type" value="Genomic_DNA"/>
</dbReference>
<dbReference type="EC" id="2.4.1.187" evidence="3"/>